<gene>
    <name evidence="1" type="ORF">ACFPGP_21930</name>
</gene>
<comment type="caution">
    <text evidence="1">The sequence shown here is derived from an EMBL/GenBank/DDBJ whole genome shotgun (WGS) entry which is preliminary data.</text>
</comment>
<dbReference type="EMBL" id="JBHSKD010000027">
    <property type="protein sequence ID" value="MFC5179357.1"/>
    <property type="molecule type" value="Genomic_DNA"/>
</dbReference>
<name>A0ABW0BR62_9ACTN</name>
<sequence length="83" mass="8512">MTLTPDGVLALIGPAGAPSAEGASYSTDHRQVRVDAFVNNVCGELPAGTYEWRVATGGLTLSLVDDPCPARADLLAGTWSAVP</sequence>
<evidence type="ECO:0000313" key="2">
    <source>
        <dbReference type="Proteomes" id="UP001596087"/>
    </source>
</evidence>
<keyword evidence="2" id="KW-1185">Reference proteome</keyword>
<dbReference type="RefSeq" id="WP_378593425.1">
    <property type="nucleotide sequence ID" value="NZ_JBHSKD010000027.1"/>
</dbReference>
<organism evidence="1 2">
    <name type="scientific">Nocardioides taihuensis</name>
    <dbReference type="NCBI Taxonomy" id="1835606"/>
    <lineage>
        <taxon>Bacteria</taxon>
        <taxon>Bacillati</taxon>
        <taxon>Actinomycetota</taxon>
        <taxon>Actinomycetes</taxon>
        <taxon>Propionibacteriales</taxon>
        <taxon>Nocardioidaceae</taxon>
        <taxon>Nocardioides</taxon>
    </lineage>
</organism>
<accession>A0ABW0BR62</accession>
<dbReference type="Proteomes" id="UP001596087">
    <property type="component" value="Unassembled WGS sequence"/>
</dbReference>
<evidence type="ECO:0000313" key="1">
    <source>
        <dbReference type="EMBL" id="MFC5179357.1"/>
    </source>
</evidence>
<proteinExistence type="predicted"/>
<protein>
    <submittedName>
        <fullName evidence="1">Uncharacterized protein</fullName>
    </submittedName>
</protein>
<reference evidence="2" key="1">
    <citation type="journal article" date="2019" name="Int. J. Syst. Evol. Microbiol.">
        <title>The Global Catalogue of Microorganisms (GCM) 10K type strain sequencing project: providing services to taxonomists for standard genome sequencing and annotation.</title>
        <authorList>
            <consortium name="The Broad Institute Genomics Platform"/>
            <consortium name="The Broad Institute Genome Sequencing Center for Infectious Disease"/>
            <person name="Wu L."/>
            <person name="Ma J."/>
        </authorList>
    </citation>
    <scope>NUCLEOTIDE SEQUENCE [LARGE SCALE GENOMIC DNA]</scope>
    <source>
        <strain evidence="2">DFY41</strain>
    </source>
</reference>